<evidence type="ECO:0000313" key="5">
    <source>
        <dbReference type="EMBL" id="CAE8736888.1"/>
    </source>
</evidence>
<dbReference type="Proteomes" id="UP000626109">
    <property type="component" value="Unassembled WGS sequence"/>
</dbReference>
<organism evidence="5 6">
    <name type="scientific">Polarella glacialis</name>
    <name type="common">Dinoflagellate</name>
    <dbReference type="NCBI Taxonomy" id="89957"/>
    <lineage>
        <taxon>Eukaryota</taxon>
        <taxon>Sar</taxon>
        <taxon>Alveolata</taxon>
        <taxon>Dinophyceae</taxon>
        <taxon>Suessiales</taxon>
        <taxon>Suessiaceae</taxon>
        <taxon>Polarella</taxon>
    </lineage>
</organism>
<evidence type="ECO:0000313" key="6">
    <source>
        <dbReference type="Proteomes" id="UP000626109"/>
    </source>
</evidence>
<dbReference type="GO" id="GO:0006508">
    <property type="term" value="P:proteolysis"/>
    <property type="evidence" value="ECO:0007669"/>
    <property type="project" value="InterPro"/>
</dbReference>
<feature type="domain" description="Apple" evidence="4">
    <location>
        <begin position="52"/>
        <end position="130"/>
    </location>
</feature>
<evidence type="ECO:0000256" key="3">
    <source>
        <dbReference type="SAM" id="MobiDB-lite"/>
    </source>
</evidence>
<gene>
    <name evidence="5" type="ORF">PGLA2088_LOCUS48519</name>
</gene>
<proteinExistence type="predicted"/>
<feature type="non-terminal residue" evidence="5">
    <location>
        <position position="266"/>
    </location>
</feature>
<feature type="region of interest" description="Disordered" evidence="3">
    <location>
        <begin position="207"/>
        <end position="227"/>
    </location>
</feature>
<sequence length="266" mass="28684">VFDHRCWVHAASAAADPDRCNLQDPCRSDCWDPSFSHSYCCLAGSSCWWWGCEVSLASTLREEPARSGPECRHLCQAEPLCAAWSFYFPAAEDLAVPGQCLLLAAEPGVAAAPSASTSSSKSVVSGPRICRGSNNADYNNNSKKSGEQFEQLPPITAAAVVDAGMPGFAREAAGALLGTGWTLLRNALNAQQITALQLAATSAAEDLLSRDPQRRGNRGPRRYSFGGASTTHHMVHLQAWADLMDNEALRQGCQKHIDIRNKQHCN</sequence>
<dbReference type="Gene3D" id="3.50.4.10">
    <property type="entry name" value="Hepatocyte Growth Factor"/>
    <property type="match status" value="1"/>
</dbReference>
<evidence type="ECO:0000256" key="2">
    <source>
        <dbReference type="ARBA" id="ARBA00023157"/>
    </source>
</evidence>
<dbReference type="InterPro" id="IPR000177">
    <property type="entry name" value="Apple"/>
</dbReference>
<keyword evidence="2" id="KW-1015">Disulfide bond</keyword>
<dbReference type="GO" id="GO:0005576">
    <property type="term" value="C:extracellular region"/>
    <property type="evidence" value="ECO:0007669"/>
    <property type="project" value="InterPro"/>
</dbReference>
<name>A0A813LS87_POLGL</name>
<dbReference type="EMBL" id="CAJNNW010036703">
    <property type="protein sequence ID" value="CAE8736888.1"/>
    <property type="molecule type" value="Genomic_DNA"/>
</dbReference>
<evidence type="ECO:0000259" key="4">
    <source>
        <dbReference type="SMART" id="SM00223"/>
    </source>
</evidence>
<accession>A0A813LS87</accession>
<dbReference type="SUPFAM" id="SSF57414">
    <property type="entry name" value="Hairpin loop containing domain-like"/>
    <property type="match status" value="1"/>
</dbReference>
<dbReference type="AlphaFoldDB" id="A0A813LS87"/>
<comment type="caution">
    <text evidence="5">The sequence shown here is derived from an EMBL/GenBank/DDBJ whole genome shotgun (WGS) entry which is preliminary data.</text>
</comment>
<keyword evidence="1" id="KW-0677">Repeat</keyword>
<dbReference type="SMART" id="SM00223">
    <property type="entry name" value="APPLE"/>
    <property type="match status" value="1"/>
</dbReference>
<evidence type="ECO:0000256" key="1">
    <source>
        <dbReference type="ARBA" id="ARBA00022737"/>
    </source>
</evidence>
<reference evidence="5" key="1">
    <citation type="submission" date="2021-02" db="EMBL/GenBank/DDBJ databases">
        <authorList>
            <person name="Dougan E. K."/>
            <person name="Rhodes N."/>
            <person name="Thang M."/>
            <person name="Chan C."/>
        </authorList>
    </citation>
    <scope>NUCLEOTIDE SEQUENCE</scope>
</reference>
<protein>
    <recommendedName>
        <fullName evidence="4">Apple domain-containing protein</fullName>
    </recommendedName>
</protein>